<comment type="caution">
    <text evidence="2">The sequence shown here is derived from an EMBL/GenBank/DDBJ whole genome shotgun (WGS) entry which is preliminary data.</text>
</comment>
<evidence type="ECO:0000313" key="2">
    <source>
        <dbReference type="EMBL" id="OUM87333.1"/>
    </source>
</evidence>
<dbReference type="Gene3D" id="1.10.10.2910">
    <property type="match status" value="1"/>
</dbReference>
<dbReference type="AlphaFoldDB" id="A0A1Y3PJ24"/>
<dbReference type="EMBL" id="LZRT01000076">
    <property type="protein sequence ID" value="OUM87333.1"/>
    <property type="molecule type" value="Genomic_DNA"/>
</dbReference>
<dbReference type="InterPro" id="IPR010359">
    <property type="entry name" value="IrrE_HExxH"/>
</dbReference>
<organism evidence="2 3">
    <name type="scientific">Bacillus thermozeamaize</name>
    <dbReference type="NCBI Taxonomy" id="230954"/>
    <lineage>
        <taxon>Bacteria</taxon>
        <taxon>Bacillati</taxon>
        <taxon>Bacillota</taxon>
        <taxon>Bacilli</taxon>
        <taxon>Bacillales</taxon>
        <taxon>Bacillaceae</taxon>
        <taxon>Bacillus</taxon>
    </lineage>
</organism>
<evidence type="ECO:0000259" key="1">
    <source>
        <dbReference type="PROSITE" id="PS50943"/>
    </source>
</evidence>
<dbReference type="InterPro" id="IPR052345">
    <property type="entry name" value="Rad_response_metalloprotease"/>
</dbReference>
<dbReference type="Pfam" id="PF06114">
    <property type="entry name" value="Peptidase_M78"/>
    <property type="match status" value="1"/>
</dbReference>
<keyword evidence="2" id="KW-0238">DNA-binding</keyword>
<accession>A0A1Y3PJ24</accession>
<sequence length="381" mass="44012">MARVAVNPELIRWAIQRADAGEWIEKRFPMVTKWLKNETRPTLKQLEQFAKATSTPLGYFFLPKPPEIKLPIPHYRTVGDAQAAKPSVNLLETIYMMQRRQAWMREYLMDLGHEPLPFVGSWKLSSHPREVAQNMRNTLGLGNGWASVCRSWTEALQYLLGKIEEIGILVVRNGIVGNNTHRKLDVNEFRGFVLVDEYAPLIFINGADGKAAQMFTVAHELAHIWYGESAAFDLSGLQPSAQQIEQVCNQTAAEFLVPEDEMRVTWRHVQYVNDRFNHLARHFKVSSIVAARRALDLQLITKDEFFDFYRDWMENEYEKSRDDDGRGNFYRNQNFRVGRRFAEAVFASVKEGRLLYTEAYRLTGLSGDAFVKYGKYLGFEV</sequence>
<proteinExistence type="predicted"/>
<dbReference type="PROSITE" id="PS50943">
    <property type="entry name" value="HTH_CROC1"/>
    <property type="match status" value="1"/>
</dbReference>
<reference evidence="3" key="1">
    <citation type="submission" date="2016-06" db="EMBL/GenBank/DDBJ databases">
        <authorList>
            <person name="Nascimento L."/>
            <person name="Pereira R.V."/>
            <person name="Martins L.F."/>
            <person name="Quaggio R.B."/>
            <person name="Silva A.M."/>
            <person name="Setubal J.C."/>
        </authorList>
    </citation>
    <scope>NUCLEOTIDE SEQUENCE [LARGE SCALE GENOMIC DNA]</scope>
</reference>
<evidence type="ECO:0000313" key="3">
    <source>
        <dbReference type="Proteomes" id="UP000196475"/>
    </source>
</evidence>
<gene>
    <name evidence="2" type="ORF">BAA01_12395</name>
</gene>
<dbReference type="PANTHER" id="PTHR43236">
    <property type="entry name" value="ANTITOXIN HIGA1"/>
    <property type="match status" value="1"/>
</dbReference>
<name>A0A1Y3PJ24_9BACI</name>
<dbReference type="PANTHER" id="PTHR43236:SF2">
    <property type="entry name" value="BLL0069 PROTEIN"/>
    <property type="match status" value="1"/>
</dbReference>
<dbReference type="Proteomes" id="UP000196475">
    <property type="component" value="Unassembled WGS sequence"/>
</dbReference>
<feature type="domain" description="HTH cro/C1-type" evidence="1">
    <location>
        <begin position="30"/>
        <end position="60"/>
    </location>
</feature>
<protein>
    <submittedName>
        <fullName evidence="2">DNA-binding protein</fullName>
    </submittedName>
</protein>
<dbReference type="GO" id="GO:0003677">
    <property type="term" value="F:DNA binding"/>
    <property type="evidence" value="ECO:0007669"/>
    <property type="project" value="UniProtKB-KW"/>
</dbReference>
<dbReference type="InterPro" id="IPR001387">
    <property type="entry name" value="Cro/C1-type_HTH"/>
</dbReference>